<organism evidence="2 3">
    <name type="scientific">Streptomyces sedi</name>
    <dbReference type="NCBI Taxonomy" id="555059"/>
    <lineage>
        <taxon>Bacteria</taxon>
        <taxon>Bacillati</taxon>
        <taxon>Actinomycetota</taxon>
        <taxon>Actinomycetes</taxon>
        <taxon>Kitasatosporales</taxon>
        <taxon>Streptomycetaceae</taxon>
        <taxon>Streptomyces</taxon>
    </lineage>
</organism>
<proteinExistence type="predicted"/>
<dbReference type="PANTHER" id="PTHR45527:SF1">
    <property type="entry name" value="FATTY ACID SYNTHASE"/>
    <property type="match status" value="1"/>
</dbReference>
<dbReference type="InterPro" id="IPR001242">
    <property type="entry name" value="Condensation_dom"/>
</dbReference>
<name>A0A5C4UQN7_9ACTN</name>
<protein>
    <recommendedName>
        <fullName evidence="1">Condensation domain-containing protein</fullName>
    </recommendedName>
</protein>
<dbReference type="InterPro" id="IPR023213">
    <property type="entry name" value="CAT-like_dom_sf"/>
</dbReference>
<feature type="domain" description="Condensation" evidence="1">
    <location>
        <begin position="33"/>
        <end position="341"/>
    </location>
</feature>
<dbReference type="GO" id="GO:0044550">
    <property type="term" value="P:secondary metabolite biosynthetic process"/>
    <property type="evidence" value="ECO:0007669"/>
    <property type="project" value="TreeGrafter"/>
</dbReference>
<dbReference type="SUPFAM" id="SSF52777">
    <property type="entry name" value="CoA-dependent acyltransferases"/>
    <property type="match status" value="2"/>
</dbReference>
<evidence type="ECO:0000259" key="1">
    <source>
        <dbReference type="Pfam" id="PF00668"/>
    </source>
</evidence>
<dbReference type="GO" id="GO:0008610">
    <property type="term" value="P:lipid biosynthetic process"/>
    <property type="evidence" value="ECO:0007669"/>
    <property type="project" value="UniProtKB-ARBA"/>
</dbReference>
<dbReference type="Pfam" id="PF00668">
    <property type="entry name" value="Condensation"/>
    <property type="match status" value="1"/>
</dbReference>
<dbReference type="AlphaFoldDB" id="A0A5C4UQN7"/>
<comment type="caution">
    <text evidence="2">The sequence shown here is derived from an EMBL/GenBank/DDBJ whole genome shotgun (WGS) entry which is preliminary data.</text>
</comment>
<dbReference type="GO" id="GO:0031177">
    <property type="term" value="F:phosphopantetheine binding"/>
    <property type="evidence" value="ECO:0007669"/>
    <property type="project" value="TreeGrafter"/>
</dbReference>
<accession>A0A5C4UQN7</accession>
<dbReference type="GO" id="GO:0003824">
    <property type="term" value="F:catalytic activity"/>
    <property type="evidence" value="ECO:0007669"/>
    <property type="project" value="InterPro"/>
</dbReference>
<dbReference type="GO" id="GO:0043041">
    <property type="term" value="P:amino acid activation for nonribosomal peptide biosynthetic process"/>
    <property type="evidence" value="ECO:0007669"/>
    <property type="project" value="TreeGrafter"/>
</dbReference>
<keyword evidence="3" id="KW-1185">Reference proteome</keyword>
<dbReference type="Gene3D" id="3.30.559.30">
    <property type="entry name" value="Nonribosomal peptide synthetase, condensation domain"/>
    <property type="match status" value="1"/>
</dbReference>
<dbReference type="OrthoDB" id="2472181at2"/>
<dbReference type="Gene3D" id="3.30.559.10">
    <property type="entry name" value="Chloramphenicol acetyltransferase-like domain"/>
    <property type="match status" value="1"/>
</dbReference>
<dbReference type="PANTHER" id="PTHR45527">
    <property type="entry name" value="NONRIBOSOMAL PEPTIDE SYNTHETASE"/>
    <property type="match status" value="1"/>
</dbReference>
<evidence type="ECO:0000313" key="3">
    <source>
        <dbReference type="Proteomes" id="UP000311713"/>
    </source>
</evidence>
<gene>
    <name evidence="2" type="ORF">FH715_25890</name>
</gene>
<sequence>MTRQTPVETAPLSFQQEETVENMQKHPECVLRYDKVLLYRLEGEVDRECLLGAVDDITARHAVLRTVMGSTGPGYAQQIRPAPFQALTVRTWPGAGAADVARALLEERLTAEGALGGAPLFRMALHQTDDGTLLSFGLHHLVYDGWSVPVLFRDLSECYRARTAGTAPELPELPFSYAEYAVRQRRTWTENRETAMAFWRDRLGGVPGTVEWPEPVQPPAVDSSWETEQTPFALGSEISDAVRVAARHARTTPFIVLLCATAVAMARVTGQHDLLIGPDTANREDPGRRAAVGFYVNYRPTRVTVRRGERFLDLVRRVWRTWLEADRHRDDDAHQVLRELGSPDVLKVNMLSFSVGEYDTPLFPGVRVTEVPTAPDAWYWRDFSVVWSGVEDDGFRGVMLYRRARVDLFAADAVVGHLKKLLADSDVSV</sequence>
<reference evidence="2 3" key="1">
    <citation type="submission" date="2019-06" db="EMBL/GenBank/DDBJ databases">
        <title>Draft genome of Streptomyces sedi sp. JCM16909.</title>
        <authorList>
            <person name="Klykleung N."/>
            <person name="Tanasupawat S."/>
            <person name="Kudo T."/>
            <person name="Yuki M."/>
            <person name="Ohkuma M."/>
        </authorList>
    </citation>
    <scope>NUCLEOTIDE SEQUENCE [LARGE SCALE GENOMIC DNA]</scope>
    <source>
        <strain evidence="2 3">JCM 16909</strain>
    </source>
</reference>
<dbReference type="Proteomes" id="UP000311713">
    <property type="component" value="Unassembled WGS sequence"/>
</dbReference>
<dbReference type="GO" id="GO:0005737">
    <property type="term" value="C:cytoplasm"/>
    <property type="evidence" value="ECO:0007669"/>
    <property type="project" value="TreeGrafter"/>
</dbReference>
<dbReference type="EMBL" id="VDGT01000027">
    <property type="protein sequence ID" value="TNM25852.1"/>
    <property type="molecule type" value="Genomic_DNA"/>
</dbReference>
<evidence type="ECO:0000313" key="2">
    <source>
        <dbReference type="EMBL" id="TNM25852.1"/>
    </source>
</evidence>